<dbReference type="EMBL" id="AP024718">
    <property type="protein sequence ID" value="BCX88934.1"/>
    <property type="molecule type" value="Genomic_DNA"/>
</dbReference>
<dbReference type="NCBIfam" id="TIGR02221">
    <property type="entry name" value="cas_TM1812"/>
    <property type="match status" value="1"/>
</dbReference>
<sequence length="384" mass="42800">MITLITFLGWVPKGENGYRTTVYEFPDGSRTGSVAFFGWPLQERLQAERLVILGTAGSMWDHLFEGDLDLGNEAEATRLKLVEAVEGKAVGEDHLRPLAPLLAAKLGCDVRLALIPEARDEPGQVALLRTLAGQVRRGDTVHLDVTHGFRHLPMLALLAALHLRLVKDADIGGIWYGSFDPDSGKAQVLELSGLLHLADWLQALAVYDRNGDYGVFAPLLGESGKALRQAAFYERTTNPVKAREKLAGWKDRIDGNPAYDLFRDDLHHRIGWWKQGRRPQWEAELARRYLTHGDWLRAAIYGLEAVKSLRIAAEGGNLNDYGDRTRAAEALRAESEAFRLLTQLRNAMAHGVRSRNAKVLDYLTDAQRLSGALQRLFDDLLPEP</sequence>
<proteinExistence type="predicted"/>
<dbReference type="NCBIfam" id="TIGR02549">
    <property type="entry name" value="CRISPR_DxTHG"/>
    <property type="match status" value="1"/>
</dbReference>
<gene>
    <name evidence="1" type="ORF">MIN45_P1304</name>
</gene>
<evidence type="ECO:0008006" key="3">
    <source>
        <dbReference type="Google" id="ProtNLM"/>
    </source>
</evidence>
<dbReference type="AlphaFoldDB" id="A0AAU9CY14"/>
<protein>
    <recommendedName>
        <fullName evidence="3">TIGR02221 family CRISPR-associated protein</fullName>
    </recommendedName>
</protein>
<name>A0AAU9CY14_9GAMM</name>
<organism evidence="1 2">
    <name type="scientific">Methylomarinovum tepidoasis</name>
    <dbReference type="NCBI Taxonomy" id="2840183"/>
    <lineage>
        <taxon>Bacteria</taxon>
        <taxon>Pseudomonadati</taxon>
        <taxon>Pseudomonadota</taxon>
        <taxon>Gammaproteobacteria</taxon>
        <taxon>Methylococcales</taxon>
        <taxon>Methylothermaceae</taxon>
        <taxon>Methylomarinovum</taxon>
    </lineage>
</organism>
<dbReference type="RefSeq" id="WP_286291156.1">
    <property type="nucleotide sequence ID" value="NZ_AP024718.1"/>
</dbReference>
<accession>A0AAU9CY14</accession>
<dbReference type="Proteomes" id="UP001321450">
    <property type="component" value="Chromosome"/>
</dbReference>
<keyword evidence="2" id="KW-1185">Reference proteome</keyword>
<dbReference type="SUPFAM" id="SSF160980">
    <property type="entry name" value="SSO1389-like"/>
    <property type="match status" value="1"/>
</dbReference>
<dbReference type="InterPro" id="IPR011742">
    <property type="entry name" value="CRISPR-assoc_prot_TM1812"/>
</dbReference>
<evidence type="ECO:0000313" key="2">
    <source>
        <dbReference type="Proteomes" id="UP001321450"/>
    </source>
</evidence>
<evidence type="ECO:0000313" key="1">
    <source>
        <dbReference type="EMBL" id="BCX88934.1"/>
    </source>
</evidence>
<dbReference type="InterPro" id="IPR013383">
    <property type="entry name" value="CRISPR-assoc_prot_DxTHG_CS"/>
</dbReference>
<dbReference type="KEGG" id="meiy:MIN45_P1304"/>
<reference evidence="2" key="1">
    <citation type="journal article" date="2024" name="Int. J. Syst. Evol. Microbiol.">
        <title>Methylomarinovum tepidoasis sp. nov., a moderately thermophilic methanotroph of the family Methylothermaceae isolated from a deep-sea hydrothermal field.</title>
        <authorList>
            <person name="Hirayama H."/>
            <person name="Takaki Y."/>
            <person name="Abe M."/>
            <person name="Miyazaki M."/>
            <person name="Uematsu K."/>
            <person name="Matsui Y."/>
            <person name="Takai K."/>
        </authorList>
    </citation>
    <scope>NUCLEOTIDE SEQUENCE [LARGE SCALE GENOMIC DNA]</scope>
    <source>
        <strain evidence="2">IN45</strain>
    </source>
</reference>